<sequence length="528" mass="59619">MASETIELLNSIKPEDFSSDDRYAAKEAARKLLARLETPFELFWHMEFALPPLHTGLQMGLDLGLWSKWAELDKQTPSAPKTLDDLVEMCNRKIEPSLLRRFIRHIAVCHVLEEVDVDTWKPTPHSIALGDSSTNADQLVKFGTDFSLNLSVNLSKFLAEINYQEPLDLTKFDNHRNLRGQDFFEYCKVNPQAGSSFIGMMTAIRDYKMDWTAVYDTAQVTKGADFSRPLFVDIGGAHGLDSQRLLDHDSTLRDSDVGGKAKVILQDLPEVLTTHAHEKLDPRIERMPYDFFTPQPVQGARAYFFHAVPHDWPDVKCLKIFGEVRKAMTPGYSKLLVYEMVLPARDAMPLMTTLDVQLMVCLSGMERTEEHWKRLLKEAGFKVNSISRHPRAPESVIECVRDDEYFSWAPNDPDTAQVNISGFFERIAPVLITFNGKTQMTRWASSSEDNCYNLDIDLNVDNFCHNLLGFSKLDRSFNVDPGSRRDDKLRYFQSTQGLSGGGIAGTVAGTVAGVAIPGAAAYYFLQQR</sequence>
<keyword evidence="7" id="KW-1185">Reference proteome</keyword>
<feature type="transmembrane region" description="Helical" evidence="4">
    <location>
        <begin position="503"/>
        <end position="525"/>
    </location>
</feature>
<dbReference type="AlphaFoldDB" id="A0A9W8N645"/>
<proteinExistence type="predicted"/>
<dbReference type="Gene3D" id="1.10.10.10">
    <property type="entry name" value="Winged helix-like DNA-binding domain superfamily/Winged helix DNA-binding domain"/>
    <property type="match status" value="1"/>
</dbReference>
<dbReference type="Gene3D" id="3.40.50.150">
    <property type="entry name" value="Vaccinia Virus protein VP39"/>
    <property type="match status" value="1"/>
</dbReference>
<accession>A0A9W8N645</accession>
<dbReference type="Pfam" id="PF00891">
    <property type="entry name" value="Methyltransf_2"/>
    <property type="match status" value="1"/>
</dbReference>
<dbReference type="VEuPathDB" id="FungiDB:F4678DRAFT_447516"/>
<keyword evidence="4" id="KW-0472">Membrane</keyword>
<feature type="domain" description="O-methyltransferase C-terminal" evidence="5">
    <location>
        <begin position="261"/>
        <end position="382"/>
    </location>
</feature>
<dbReference type="InterPro" id="IPR036388">
    <property type="entry name" value="WH-like_DNA-bd_sf"/>
</dbReference>
<keyword evidence="4" id="KW-1133">Transmembrane helix</keyword>
<protein>
    <recommendedName>
        <fullName evidence="5">O-methyltransferase C-terminal domain-containing protein</fullName>
    </recommendedName>
</protein>
<dbReference type="Proteomes" id="UP001148614">
    <property type="component" value="Unassembled WGS sequence"/>
</dbReference>
<evidence type="ECO:0000259" key="5">
    <source>
        <dbReference type="Pfam" id="PF00891"/>
    </source>
</evidence>
<dbReference type="PANTHER" id="PTHR43712:SF8">
    <property type="entry name" value="O-METHYLTRANSFERASE AF390-400"/>
    <property type="match status" value="1"/>
</dbReference>
<keyword evidence="2" id="KW-0808">Transferase</keyword>
<keyword evidence="3" id="KW-0949">S-adenosyl-L-methionine</keyword>
<evidence type="ECO:0000256" key="1">
    <source>
        <dbReference type="ARBA" id="ARBA00022603"/>
    </source>
</evidence>
<gene>
    <name evidence="6" type="ORF">NPX13_g9743</name>
</gene>
<dbReference type="GO" id="GO:0008171">
    <property type="term" value="F:O-methyltransferase activity"/>
    <property type="evidence" value="ECO:0007669"/>
    <property type="project" value="InterPro"/>
</dbReference>
<evidence type="ECO:0000256" key="3">
    <source>
        <dbReference type="ARBA" id="ARBA00022691"/>
    </source>
</evidence>
<keyword evidence="4" id="KW-0812">Transmembrane</keyword>
<evidence type="ECO:0000313" key="6">
    <source>
        <dbReference type="EMBL" id="KAJ3558285.1"/>
    </source>
</evidence>
<evidence type="ECO:0000313" key="7">
    <source>
        <dbReference type="Proteomes" id="UP001148614"/>
    </source>
</evidence>
<dbReference type="PANTHER" id="PTHR43712">
    <property type="entry name" value="PUTATIVE (AFU_ORTHOLOGUE AFUA_4G14580)-RELATED"/>
    <property type="match status" value="1"/>
</dbReference>
<reference evidence="6" key="1">
    <citation type="submission" date="2022-07" db="EMBL/GenBank/DDBJ databases">
        <title>Genome Sequence of Xylaria arbuscula.</title>
        <authorList>
            <person name="Buettner E."/>
        </authorList>
    </citation>
    <scope>NUCLEOTIDE SEQUENCE</scope>
    <source>
        <strain evidence="6">VT107</strain>
    </source>
</reference>
<comment type="caution">
    <text evidence="6">The sequence shown here is derived from an EMBL/GenBank/DDBJ whole genome shotgun (WGS) entry which is preliminary data.</text>
</comment>
<dbReference type="GO" id="GO:0032259">
    <property type="term" value="P:methylation"/>
    <property type="evidence" value="ECO:0007669"/>
    <property type="project" value="UniProtKB-KW"/>
</dbReference>
<name>A0A9W8N645_9PEZI</name>
<dbReference type="PROSITE" id="PS51683">
    <property type="entry name" value="SAM_OMT_II"/>
    <property type="match status" value="1"/>
</dbReference>
<keyword evidence="1" id="KW-0489">Methyltransferase</keyword>
<organism evidence="6 7">
    <name type="scientific">Xylaria arbuscula</name>
    <dbReference type="NCBI Taxonomy" id="114810"/>
    <lineage>
        <taxon>Eukaryota</taxon>
        <taxon>Fungi</taxon>
        <taxon>Dikarya</taxon>
        <taxon>Ascomycota</taxon>
        <taxon>Pezizomycotina</taxon>
        <taxon>Sordariomycetes</taxon>
        <taxon>Xylariomycetidae</taxon>
        <taxon>Xylariales</taxon>
        <taxon>Xylariaceae</taxon>
        <taxon>Xylaria</taxon>
    </lineage>
</organism>
<evidence type="ECO:0000256" key="4">
    <source>
        <dbReference type="SAM" id="Phobius"/>
    </source>
</evidence>
<dbReference type="SUPFAM" id="SSF53335">
    <property type="entry name" value="S-adenosyl-L-methionine-dependent methyltransferases"/>
    <property type="match status" value="1"/>
</dbReference>
<dbReference type="InterPro" id="IPR016461">
    <property type="entry name" value="COMT-like"/>
</dbReference>
<dbReference type="InterPro" id="IPR001077">
    <property type="entry name" value="COMT_C"/>
</dbReference>
<evidence type="ECO:0000256" key="2">
    <source>
        <dbReference type="ARBA" id="ARBA00022679"/>
    </source>
</evidence>
<dbReference type="EMBL" id="JANPWZ010002497">
    <property type="protein sequence ID" value="KAJ3558285.1"/>
    <property type="molecule type" value="Genomic_DNA"/>
</dbReference>
<dbReference type="InterPro" id="IPR029063">
    <property type="entry name" value="SAM-dependent_MTases_sf"/>
</dbReference>